<reference evidence="2" key="1">
    <citation type="submission" date="2022-06" db="EMBL/GenBank/DDBJ databases">
        <title>Sphingomicrobium sedimins sp. nov., a marine bacterium isolated from tidal flat.</title>
        <authorList>
            <person name="Kim C.-H."/>
            <person name="Yoo Y."/>
            <person name="Kim J.-J."/>
        </authorList>
    </citation>
    <scope>NUCLEOTIDE SEQUENCE</scope>
    <source>
        <strain evidence="2">GRR-S6-50</strain>
    </source>
</reference>
<keyword evidence="1" id="KW-0472">Membrane</keyword>
<feature type="transmembrane region" description="Helical" evidence="1">
    <location>
        <begin position="269"/>
        <end position="289"/>
    </location>
</feature>
<sequence>MNGIEGASAIGEIVGGAGAAKAIEPGSEGKKGHERPDNCLNCGAALQGDYCHECGQKGHLHRTLGGLLHDMLHGVLHLDGKFWRTLPALIWRPGRLTRDYIEGKRARFISPIAIYLFTVVAMFALVVSVDISDQQINTIREPAATIEQQRERVAELEANLEELENADFPGVSGAMTGVRAELDLAQLQLEAWETGGDPAAVQRSGITFGESGIGMFDEQIAKAEENPGLYLYKVQTAAYKLSWLLIPLSLPFLWLLFPISRRFKLYDHAVFVTYSISFMMLLAIIVNLMTRTVGWQDWFALLLVFIPPIHIYRHFRGTYGLGRLRSLAGTFYLSIISIITLSLFLALMLTLGVIS</sequence>
<feature type="transmembrane region" description="Helical" evidence="1">
    <location>
        <begin position="327"/>
        <end position="354"/>
    </location>
</feature>
<evidence type="ECO:0000313" key="3">
    <source>
        <dbReference type="Proteomes" id="UP001155128"/>
    </source>
</evidence>
<dbReference type="EMBL" id="JAMSHT010000001">
    <property type="protein sequence ID" value="MCM8557692.1"/>
    <property type="molecule type" value="Genomic_DNA"/>
</dbReference>
<keyword evidence="1" id="KW-1133">Transmembrane helix</keyword>
<accession>A0A9X2EHK2</accession>
<proteinExistence type="predicted"/>
<comment type="caution">
    <text evidence="2">The sequence shown here is derived from an EMBL/GenBank/DDBJ whole genome shotgun (WGS) entry which is preliminary data.</text>
</comment>
<feature type="transmembrane region" description="Helical" evidence="1">
    <location>
        <begin position="237"/>
        <end position="257"/>
    </location>
</feature>
<dbReference type="InterPro" id="IPR022134">
    <property type="entry name" value="DUF3667"/>
</dbReference>
<dbReference type="Proteomes" id="UP001155128">
    <property type="component" value="Unassembled WGS sequence"/>
</dbReference>
<protein>
    <submittedName>
        <fullName evidence="2">DUF3667 domain-containing protein</fullName>
    </submittedName>
</protein>
<evidence type="ECO:0000313" key="2">
    <source>
        <dbReference type="EMBL" id="MCM8557692.1"/>
    </source>
</evidence>
<keyword evidence="3" id="KW-1185">Reference proteome</keyword>
<dbReference type="AlphaFoldDB" id="A0A9X2EHK2"/>
<name>A0A9X2EHK2_9SPHN</name>
<gene>
    <name evidence="2" type="ORF">NDO55_07650</name>
</gene>
<dbReference type="Pfam" id="PF12412">
    <property type="entry name" value="DUF3667"/>
    <property type="match status" value="1"/>
</dbReference>
<feature type="transmembrane region" description="Helical" evidence="1">
    <location>
        <begin position="108"/>
        <end position="127"/>
    </location>
</feature>
<dbReference type="RefSeq" id="WP_252113972.1">
    <property type="nucleotide sequence ID" value="NZ_JAMSHT010000001.1"/>
</dbReference>
<keyword evidence="1" id="KW-0812">Transmembrane</keyword>
<evidence type="ECO:0000256" key="1">
    <source>
        <dbReference type="SAM" id="Phobius"/>
    </source>
</evidence>
<feature type="transmembrane region" description="Helical" evidence="1">
    <location>
        <begin position="295"/>
        <end position="315"/>
    </location>
</feature>
<organism evidence="2 3">
    <name type="scientific">Sphingomicrobium sediminis</name>
    <dbReference type="NCBI Taxonomy" id="2950949"/>
    <lineage>
        <taxon>Bacteria</taxon>
        <taxon>Pseudomonadati</taxon>
        <taxon>Pseudomonadota</taxon>
        <taxon>Alphaproteobacteria</taxon>
        <taxon>Sphingomonadales</taxon>
        <taxon>Sphingomonadaceae</taxon>
        <taxon>Sphingomicrobium</taxon>
    </lineage>
</organism>